<feature type="transmembrane region" description="Helical" evidence="1">
    <location>
        <begin position="106"/>
        <end position="126"/>
    </location>
</feature>
<keyword evidence="1" id="KW-1133">Transmembrane helix</keyword>
<dbReference type="Proteomes" id="UP000228700">
    <property type="component" value="Unassembled WGS sequence"/>
</dbReference>
<feature type="transmembrane region" description="Helical" evidence="1">
    <location>
        <begin position="47"/>
        <end position="64"/>
    </location>
</feature>
<keyword evidence="1" id="KW-0812">Transmembrane</keyword>
<proteinExistence type="predicted"/>
<sequence length="152" mass="17764">MKEKKEVKKSYLSEVMDFYFAPKLRSVFTVFFLISYGFFVLYYIDNVFLAIHYVLYIIIGSNVLQNTSHLFWGLSFILTLMLPFSISIYSIFLLFDVWQKTDWSKYIKIIITALFIILGLITISVMDDAARKVAQHPELSSFIEDVNLTGRI</sequence>
<name>A0A2M8LBQ7_9BACT</name>
<evidence type="ECO:0000313" key="2">
    <source>
        <dbReference type="EMBL" id="PJE74057.1"/>
    </source>
</evidence>
<keyword evidence="1" id="KW-0472">Membrane</keyword>
<protein>
    <submittedName>
        <fullName evidence="2">Uncharacterized protein</fullName>
    </submittedName>
</protein>
<organism evidence="2 3">
    <name type="scientific">Candidatus Taylorbacteria bacterium CG10_big_fil_rev_8_21_14_0_10_41_48</name>
    <dbReference type="NCBI Taxonomy" id="1975024"/>
    <lineage>
        <taxon>Bacteria</taxon>
        <taxon>Candidatus Tayloriibacteriota</taxon>
    </lineage>
</organism>
<reference evidence="3" key="1">
    <citation type="submission" date="2017-09" db="EMBL/GenBank/DDBJ databases">
        <title>Depth-based differentiation of microbial function through sediment-hosted aquifers and enrichment of novel symbionts in the deep terrestrial subsurface.</title>
        <authorList>
            <person name="Probst A.J."/>
            <person name="Ladd B."/>
            <person name="Jarett J.K."/>
            <person name="Geller-Mcgrath D.E."/>
            <person name="Sieber C.M.K."/>
            <person name="Emerson J.B."/>
            <person name="Anantharaman K."/>
            <person name="Thomas B.C."/>
            <person name="Malmstrom R."/>
            <person name="Stieglmeier M."/>
            <person name="Klingl A."/>
            <person name="Woyke T."/>
            <person name="Ryan C.M."/>
            <person name="Banfield J.F."/>
        </authorList>
    </citation>
    <scope>NUCLEOTIDE SEQUENCE [LARGE SCALE GENOMIC DNA]</scope>
</reference>
<gene>
    <name evidence="2" type="ORF">COV01_03080</name>
</gene>
<evidence type="ECO:0000256" key="1">
    <source>
        <dbReference type="SAM" id="Phobius"/>
    </source>
</evidence>
<evidence type="ECO:0000313" key="3">
    <source>
        <dbReference type="Proteomes" id="UP000228700"/>
    </source>
</evidence>
<feature type="transmembrane region" description="Helical" evidence="1">
    <location>
        <begin position="20"/>
        <end position="41"/>
    </location>
</feature>
<accession>A0A2M8LBQ7</accession>
<comment type="caution">
    <text evidence="2">The sequence shown here is derived from an EMBL/GenBank/DDBJ whole genome shotgun (WGS) entry which is preliminary data.</text>
</comment>
<dbReference type="AlphaFoldDB" id="A0A2M8LBQ7"/>
<dbReference type="EMBL" id="PFEQ01000013">
    <property type="protein sequence ID" value="PJE74057.1"/>
    <property type="molecule type" value="Genomic_DNA"/>
</dbReference>
<feature type="transmembrane region" description="Helical" evidence="1">
    <location>
        <begin position="71"/>
        <end position="94"/>
    </location>
</feature>